<protein>
    <recommendedName>
        <fullName evidence="6">FAD-binding domain-containing protein</fullName>
    </recommendedName>
</protein>
<dbReference type="GO" id="GO:0004497">
    <property type="term" value="F:monooxygenase activity"/>
    <property type="evidence" value="ECO:0007669"/>
    <property type="project" value="InterPro"/>
</dbReference>
<evidence type="ECO:0000313" key="7">
    <source>
        <dbReference type="EMBL" id="GJJ68681.1"/>
    </source>
</evidence>
<comment type="caution">
    <text evidence="7">The sequence shown here is derived from an EMBL/GenBank/DDBJ whole genome shotgun (WGS) entry which is preliminary data.</text>
</comment>
<reference evidence="7" key="2">
    <citation type="journal article" date="2022" name="Microbiol. Resour. Announc.">
        <title>Whole-Genome Sequence of Entomortierella parvispora E1425, a Mucoromycotan Fungus Associated with Burkholderiaceae-Related Endosymbiotic Bacteria.</title>
        <authorList>
            <person name="Herlambang A."/>
            <person name="Guo Y."/>
            <person name="Takashima Y."/>
            <person name="Narisawa K."/>
            <person name="Ohta H."/>
            <person name="Nishizawa T."/>
        </authorList>
    </citation>
    <scope>NUCLEOTIDE SEQUENCE</scope>
    <source>
        <strain evidence="7">E1425</strain>
    </source>
</reference>
<comment type="similarity">
    <text evidence="1">Belongs to the paxM FAD-dependent monooxygenase family.</text>
</comment>
<gene>
    <name evidence="7" type="ORF">EMPS_01027</name>
</gene>
<dbReference type="AlphaFoldDB" id="A0A9P3LS57"/>
<dbReference type="EMBL" id="BQFW01000002">
    <property type="protein sequence ID" value="GJJ68681.1"/>
    <property type="molecule type" value="Genomic_DNA"/>
</dbReference>
<evidence type="ECO:0000256" key="3">
    <source>
        <dbReference type="ARBA" id="ARBA00022827"/>
    </source>
</evidence>
<evidence type="ECO:0000259" key="6">
    <source>
        <dbReference type="Pfam" id="PF01494"/>
    </source>
</evidence>
<sequence length="506" mass="56209">MNPHRARKPVDEFDDSPIKHPSQLPLKSDGKTPHVMIVGAGLAGLLLAILLDKAGIPYEIYERASTVRPLGSIMSLNANILGAIEQIGLLDELKAISFPGDKVNIMYDNMKVTASFGNVDKNGEIGYEYFNFARPKFHQLLLSKVPAEKIHYNKKVMSMIENKDGVMIRCADGTTYHGDILVGADGAHSGVRQGLYKTLQEKDLLPASDAAELSKGYLAMVGTTDPLDPEQYPFVKNKGSTFNQVIGPGTSFNWSEFNMPENRVCWVVVSQIASIAEFEKIKFRNSEWGPESNPEFIDKVKDFRVPGCGTLGNLINATPDANISRVFLEEKLFETWSHGRTVLIGDAAHKLLPSAGQGAVCALQDAVILANCLYDLESLDRDAIHAACLDFKEQRYHHVAEMYGKSRINATILYGQTLKERIIRHVALKWAPESVKQKEIRRGAAYRPMVTFLPSIPKRGQIDLLPQKPSARYEREQKKKQDEEALKGQYNAEDQSLTANSPVVVV</sequence>
<dbReference type="Gene3D" id="3.50.50.60">
    <property type="entry name" value="FAD/NAD(P)-binding domain"/>
    <property type="match status" value="1"/>
</dbReference>
<evidence type="ECO:0000313" key="8">
    <source>
        <dbReference type="Proteomes" id="UP000827284"/>
    </source>
</evidence>
<feature type="compositionally biased region" description="Basic and acidic residues" evidence="5">
    <location>
        <begin position="471"/>
        <end position="486"/>
    </location>
</feature>
<keyword evidence="4" id="KW-0560">Oxidoreductase</keyword>
<dbReference type="PANTHER" id="PTHR47356:SF2">
    <property type="entry name" value="FAD-BINDING DOMAIN-CONTAINING PROTEIN-RELATED"/>
    <property type="match status" value="1"/>
</dbReference>
<dbReference type="InterPro" id="IPR036188">
    <property type="entry name" value="FAD/NAD-bd_sf"/>
</dbReference>
<dbReference type="PRINTS" id="PR00420">
    <property type="entry name" value="RNGMNOXGNASE"/>
</dbReference>
<evidence type="ECO:0000256" key="1">
    <source>
        <dbReference type="ARBA" id="ARBA00007992"/>
    </source>
</evidence>
<reference evidence="7" key="1">
    <citation type="submission" date="2021-11" db="EMBL/GenBank/DDBJ databases">
        <authorList>
            <person name="Herlambang A."/>
            <person name="Guo Y."/>
            <person name="Takashima Y."/>
            <person name="Nishizawa T."/>
        </authorList>
    </citation>
    <scope>NUCLEOTIDE SEQUENCE</scope>
    <source>
        <strain evidence="7">E1425</strain>
    </source>
</reference>
<dbReference type="GO" id="GO:0071949">
    <property type="term" value="F:FAD binding"/>
    <property type="evidence" value="ECO:0007669"/>
    <property type="project" value="InterPro"/>
</dbReference>
<dbReference type="SUPFAM" id="SSF51905">
    <property type="entry name" value="FAD/NAD(P)-binding domain"/>
    <property type="match status" value="1"/>
</dbReference>
<dbReference type="InterPro" id="IPR050562">
    <property type="entry name" value="FAD_mOase_fung"/>
</dbReference>
<keyword evidence="2" id="KW-0285">Flavoprotein</keyword>
<evidence type="ECO:0000256" key="5">
    <source>
        <dbReference type="SAM" id="MobiDB-lite"/>
    </source>
</evidence>
<dbReference type="Proteomes" id="UP000827284">
    <property type="component" value="Unassembled WGS sequence"/>
</dbReference>
<feature type="domain" description="FAD-binding" evidence="6">
    <location>
        <begin position="323"/>
        <end position="374"/>
    </location>
</feature>
<evidence type="ECO:0000256" key="2">
    <source>
        <dbReference type="ARBA" id="ARBA00022630"/>
    </source>
</evidence>
<evidence type="ECO:0000256" key="4">
    <source>
        <dbReference type="ARBA" id="ARBA00023002"/>
    </source>
</evidence>
<keyword evidence="3" id="KW-0274">FAD</keyword>
<dbReference type="Pfam" id="PF01494">
    <property type="entry name" value="FAD_binding_3"/>
    <property type="match status" value="2"/>
</dbReference>
<dbReference type="OrthoDB" id="655030at2759"/>
<feature type="region of interest" description="Disordered" evidence="5">
    <location>
        <begin position="1"/>
        <end position="27"/>
    </location>
</feature>
<feature type="region of interest" description="Disordered" evidence="5">
    <location>
        <begin position="467"/>
        <end position="506"/>
    </location>
</feature>
<name>A0A9P3LS57_9FUNG</name>
<feature type="domain" description="FAD-binding" evidence="6">
    <location>
        <begin position="34"/>
        <end position="198"/>
    </location>
</feature>
<accession>A0A9P3LS57</accession>
<feature type="compositionally biased region" description="Polar residues" evidence="5">
    <location>
        <begin position="492"/>
        <end position="506"/>
    </location>
</feature>
<dbReference type="PANTHER" id="PTHR47356">
    <property type="entry name" value="FAD-DEPENDENT MONOOXYGENASE ASQG-RELATED"/>
    <property type="match status" value="1"/>
</dbReference>
<dbReference type="InterPro" id="IPR002938">
    <property type="entry name" value="FAD-bd"/>
</dbReference>
<keyword evidence="8" id="KW-1185">Reference proteome</keyword>
<proteinExistence type="inferred from homology"/>
<organism evidence="7 8">
    <name type="scientific">Entomortierella parvispora</name>
    <dbReference type="NCBI Taxonomy" id="205924"/>
    <lineage>
        <taxon>Eukaryota</taxon>
        <taxon>Fungi</taxon>
        <taxon>Fungi incertae sedis</taxon>
        <taxon>Mucoromycota</taxon>
        <taxon>Mortierellomycotina</taxon>
        <taxon>Mortierellomycetes</taxon>
        <taxon>Mortierellales</taxon>
        <taxon>Mortierellaceae</taxon>
        <taxon>Entomortierella</taxon>
    </lineage>
</organism>